<gene>
    <name evidence="2" type="ORF">J2W68_003169</name>
</gene>
<evidence type="ECO:0000313" key="3">
    <source>
        <dbReference type="Proteomes" id="UP001256588"/>
    </source>
</evidence>
<sequence length="61" mass="6379">MKTDTIAMATPIPSAVRDSDAGSTRHAASSASAASTRIGCRTMETTRAAVVVMDVRAIARW</sequence>
<proteinExistence type="predicted"/>
<accession>A0ABU1Y070</accession>
<feature type="region of interest" description="Disordered" evidence="1">
    <location>
        <begin position="15"/>
        <end position="36"/>
    </location>
</feature>
<organism evidence="2 3">
    <name type="scientific">Luteimonas terrae</name>
    <dbReference type="NCBI Taxonomy" id="1530191"/>
    <lineage>
        <taxon>Bacteria</taxon>
        <taxon>Pseudomonadati</taxon>
        <taxon>Pseudomonadota</taxon>
        <taxon>Gammaproteobacteria</taxon>
        <taxon>Lysobacterales</taxon>
        <taxon>Lysobacteraceae</taxon>
        <taxon>Luteimonas</taxon>
    </lineage>
</organism>
<name>A0ABU1Y070_9GAMM</name>
<comment type="caution">
    <text evidence="2">The sequence shown here is derived from an EMBL/GenBank/DDBJ whole genome shotgun (WGS) entry which is preliminary data.</text>
</comment>
<protein>
    <submittedName>
        <fullName evidence="2">Uncharacterized protein</fullName>
    </submittedName>
</protein>
<reference evidence="2 3" key="1">
    <citation type="submission" date="2023-07" db="EMBL/GenBank/DDBJ databases">
        <title>Sorghum-associated microbial communities from plants grown in Nebraska, USA.</title>
        <authorList>
            <person name="Schachtman D."/>
        </authorList>
    </citation>
    <scope>NUCLEOTIDE SEQUENCE [LARGE SCALE GENOMIC DNA]</scope>
    <source>
        <strain evidence="2 3">4099</strain>
    </source>
</reference>
<evidence type="ECO:0000256" key="1">
    <source>
        <dbReference type="SAM" id="MobiDB-lite"/>
    </source>
</evidence>
<keyword evidence="3" id="KW-1185">Reference proteome</keyword>
<dbReference type="EMBL" id="JAVDWO010000015">
    <property type="protein sequence ID" value="MDR7194424.1"/>
    <property type="molecule type" value="Genomic_DNA"/>
</dbReference>
<dbReference type="Proteomes" id="UP001256588">
    <property type="component" value="Unassembled WGS sequence"/>
</dbReference>
<dbReference type="RefSeq" id="WP_310237682.1">
    <property type="nucleotide sequence ID" value="NZ_JAVDWO010000015.1"/>
</dbReference>
<evidence type="ECO:0000313" key="2">
    <source>
        <dbReference type="EMBL" id="MDR7194424.1"/>
    </source>
</evidence>